<keyword evidence="2" id="KW-1185">Reference proteome</keyword>
<organism evidence="1 2">
    <name type="scientific">Paenibacillus alvei</name>
    <name type="common">Bacillus alvei</name>
    <dbReference type="NCBI Taxonomy" id="44250"/>
    <lineage>
        <taxon>Bacteria</taxon>
        <taxon>Bacillati</taxon>
        <taxon>Bacillota</taxon>
        <taxon>Bacilli</taxon>
        <taxon>Bacillales</taxon>
        <taxon>Paenibacillaceae</taxon>
        <taxon>Paenibacillus</taxon>
    </lineage>
</organism>
<comment type="caution">
    <text evidence="1">The sequence shown here is derived from an EMBL/GenBank/DDBJ whole genome shotgun (WGS) entry which is preliminary data.</text>
</comment>
<accession>A0ABT4H2X6</accession>
<evidence type="ECO:0000313" key="2">
    <source>
        <dbReference type="Proteomes" id="UP001527181"/>
    </source>
</evidence>
<sequence>MESKLLLKKIEEMHYWDARVISLSTNFFGDELVLVYEDSDGDVVYRFSNCYQINYKHALDYDKEKPISEFTRAELPYFLQNVELEDYINKGVKYLKCTITMPPLELDILCKRFDCFRK</sequence>
<dbReference type="Proteomes" id="UP001527181">
    <property type="component" value="Unassembled WGS sequence"/>
</dbReference>
<proteinExistence type="predicted"/>
<evidence type="ECO:0000313" key="1">
    <source>
        <dbReference type="EMBL" id="MCY9762996.1"/>
    </source>
</evidence>
<protein>
    <submittedName>
        <fullName evidence="1">Uncharacterized protein</fullName>
    </submittedName>
</protein>
<gene>
    <name evidence="1" type="ORF">M5X12_20885</name>
</gene>
<dbReference type="EMBL" id="JAMDNP010000048">
    <property type="protein sequence ID" value="MCY9762996.1"/>
    <property type="molecule type" value="Genomic_DNA"/>
</dbReference>
<dbReference type="RefSeq" id="WP_163977801.1">
    <property type="nucleotide sequence ID" value="NZ_JAKOBS010000013.1"/>
</dbReference>
<name>A0ABT4H2X6_PAEAL</name>
<reference evidence="1 2" key="1">
    <citation type="submission" date="2022-05" db="EMBL/GenBank/DDBJ databases">
        <title>Genome Sequencing of Bee-Associated Microbes.</title>
        <authorList>
            <person name="Dunlap C."/>
        </authorList>
    </citation>
    <scope>NUCLEOTIDE SEQUENCE [LARGE SCALE GENOMIC DNA]</scope>
    <source>
        <strain evidence="1 2">NRRL B-04010</strain>
    </source>
</reference>